<sequence length="423" mass="44639">MEQLKVKSFKFPTIYQDQKGERMFTRNKLTTLVAVSTLLLALNSALSGSASAAGTSIVDGNAQLLTPLLDSTNTAAIDKDGNDQQRMADGWVKNGWYGSGLVYQVTYAPSGGLLNMTYHVTDKSGAPVVNKPVILRVGKGYSASTSMIRVDGRNTDQRGGKGALSNKIDQLNITHNTDYFGNVTFSLQNIDEPTVGVPQPKSYTDAPDISVDGLNDYHTQTLLAINNENFMDIAGQYSDHSVMTSIYYFKHDSLPSTQVATRPTLKLVAPVLNSTNSFTTAAGVKGAYVNVGSSVVIAYKVLDDAGVALPNANVEIKNGATTLTAVSDSMGYAVFTIQDTHTKGEAKPASLTAAPASAGAVALSVTPKVVGASSTTADALELHFFGTPIAAKATSTTITCAKGKTFVKVKGINPKCPKGYTKK</sequence>
<name>A0A6J7BCV4_9ZZZZ</name>
<gene>
    <name evidence="1" type="ORF">UFOPK3243_00772</name>
</gene>
<reference evidence="1" key="1">
    <citation type="submission" date="2020-05" db="EMBL/GenBank/DDBJ databases">
        <authorList>
            <person name="Chiriac C."/>
            <person name="Salcher M."/>
            <person name="Ghai R."/>
            <person name="Kavagutti S V."/>
        </authorList>
    </citation>
    <scope>NUCLEOTIDE SEQUENCE</scope>
</reference>
<organism evidence="1">
    <name type="scientific">freshwater metagenome</name>
    <dbReference type="NCBI Taxonomy" id="449393"/>
    <lineage>
        <taxon>unclassified sequences</taxon>
        <taxon>metagenomes</taxon>
        <taxon>ecological metagenomes</taxon>
    </lineage>
</organism>
<accession>A0A6J7BCV4</accession>
<evidence type="ECO:0000313" key="1">
    <source>
        <dbReference type="EMBL" id="CAB4843307.1"/>
    </source>
</evidence>
<proteinExistence type="predicted"/>
<protein>
    <submittedName>
        <fullName evidence="1">Unannotated protein</fullName>
    </submittedName>
</protein>
<dbReference type="AlphaFoldDB" id="A0A6J7BCV4"/>
<dbReference type="EMBL" id="CAFAZZ010000071">
    <property type="protein sequence ID" value="CAB4843307.1"/>
    <property type="molecule type" value="Genomic_DNA"/>
</dbReference>